<gene>
    <name evidence="2" type="ORF">RIMI_LOCUS8596149</name>
</gene>
<feature type="region of interest" description="Disordered" evidence="1">
    <location>
        <begin position="169"/>
        <end position="235"/>
    </location>
</feature>
<organism evidence="2 3">
    <name type="scientific">Ranitomeya imitator</name>
    <name type="common">mimic poison frog</name>
    <dbReference type="NCBI Taxonomy" id="111125"/>
    <lineage>
        <taxon>Eukaryota</taxon>
        <taxon>Metazoa</taxon>
        <taxon>Chordata</taxon>
        <taxon>Craniata</taxon>
        <taxon>Vertebrata</taxon>
        <taxon>Euteleostomi</taxon>
        <taxon>Amphibia</taxon>
        <taxon>Batrachia</taxon>
        <taxon>Anura</taxon>
        <taxon>Neobatrachia</taxon>
        <taxon>Hyloidea</taxon>
        <taxon>Dendrobatidae</taxon>
        <taxon>Dendrobatinae</taxon>
        <taxon>Ranitomeya</taxon>
    </lineage>
</organism>
<feature type="compositionally biased region" description="Polar residues" evidence="1">
    <location>
        <begin position="193"/>
        <end position="212"/>
    </location>
</feature>
<dbReference type="PANTHER" id="PTHR32455:SF1">
    <property type="entry name" value="SPERM ACROSOME-ASSOCIATED PROTEIN 9"/>
    <property type="match status" value="1"/>
</dbReference>
<evidence type="ECO:0008006" key="4">
    <source>
        <dbReference type="Google" id="ProtNLM"/>
    </source>
</evidence>
<dbReference type="PANTHER" id="PTHR32455">
    <property type="entry name" value="SPERM ACROSOME-ASSOCIATED PROTEIN 9"/>
    <property type="match status" value="1"/>
</dbReference>
<sequence>MDFTMNDTKQTLKTLEEQCKLLRQQQLTFITALERTRENAHDRIKPVRTLAQVRNYLDNHCHNSTDKRILSQFLDACSNLADFCIKLEAMQSDTKSAGGAIEEAMTLLSPTNELSNLRAKYPHDVINHLSCDEARNFYGGVVSLVPIVLDNIQEAVSRIEKLQRHHLGSSDRLGAGHGSRQHSDAQAGEGGLTHNSGAQTNISLADSSFQMSSKKKHNGGALKPAWRPAGRMNTT</sequence>
<comment type="caution">
    <text evidence="2">The sequence shown here is derived from an EMBL/GenBank/DDBJ whole genome shotgun (WGS) entry which is preliminary data.</text>
</comment>
<dbReference type="Pfam" id="PF15120">
    <property type="entry name" value="SPACA9"/>
    <property type="match status" value="1"/>
</dbReference>
<reference evidence="2" key="1">
    <citation type="submission" date="2023-07" db="EMBL/GenBank/DDBJ databases">
        <authorList>
            <person name="Stuckert A."/>
        </authorList>
    </citation>
    <scope>NUCLEOTIDE SEQUENCE</scope>
</reference>
<evidence type="ECO:0000313" key="2">
    <source>
        <dbReference type="EMBL" id="CAJ0940441.1"/>
    </source>
</evidence>
<dbReference type="Proteomes" id="UP001176940">
    <property type="component" value="Unassembled WGS sequence"/>
</dbReference>
<accession>A0ABN9LIB7</accession>
<evidence type="ECO:0000313" key="3">
    <source>
        <dbReference type="Proteomes" id="UP001176940"/>
    </source>
</evidence>
<proteinExistence type="predicted"/>
<name>A0ABN9LIB7_9NEOB</name>
<keyword evidence="3" id="KW-1185">Reference proteome</keyword>
<dbReference type="InterPro" id="IPR027818">
    <property type="entry name" value="SPACA9"/>
</dbReference>
<evidence type="ECO:0000256" key="1">
    <source>
        <dbReference type="SAM" id="MobiDB-lite"/>
    </source>
</evidence>
<protein>
    <recommendedName>
        <fullName evidence="4">Sperm acrosome-associated protein 9</fullName>
    </recommendedName>
</protein>
<dbReference type="EMBL" id="CAUEEQ010017187">
    <property type="protein sequence ID" value="CAJ0940441.1"/>
    <property type="molecule type" value="Genomic_DNA"/>
</dbReference>